<dbReference type="OrthoDB" id="5888686at2759"/>
<feature type="compositionally biased region" description="Basic and acidic residues" evidence="1">
    <location>
        <begin position="12"/>
        <end position="25"/>
    </location>
</feature>
<sequence length="135" mass="16649">MDRRQRRQQRIRQHEENQREREQLATERAPQVTTRERAIYVAVVTFETTRAFERWWAMRRHRWKINKSQRSSDKVDEYWRCNYTDEGRYFICGCCVRIRKPLRGGVIEISRSINIPHRHAVRHFILINLFGIFKF</sequence>
<feature type="region of interest" description="Disordered" evidence="1">
    <location>
        <begin position="1"/>
        <end position="30"/>
    </location>
</feature>
<organism evidence="2 3">
    <name type="scientific">Meloidogyne graminicola</name>
    <dbReference type="NCBI Taxonomy" id="189291"/>
    <lineage>
        <taxon>Eukaryota</taxon>
        <taxon>Metazoa</taxon>
        <taxon>Ecdysozoa</taxon>
        <taxon>Nematoda</taxon>
        <taxon>Chromadorea</taxon>
        <taxon>Rhabditida</taxon>
        <taxon>Tylenchina</taxon>
        <taxon>Tylenchomorpha</taxon>
        <taxon>Tylenchoidea</taxon>
        <taxon>Meloidogynidae</taxon>
        <taxon>Meloidogyninae</taxon>
        <taxon>Meloidogyne</taxon>
    </lineage>
</organism>
<comment type="caution">
    <text evidence="2">The sequence shown here is derived from an EMBL/GenBank/DDBJ whole genome shotgun (WGS) entry which is preliminary data.</text>
</comment>
<evidence type="ECO:0000313" key="3">
    <source>
        <dbReference type="Proteomes" id="UP000605970"/>
    </source>
</evidence>
<accession>A0A8S9ZHM2</accession>
<feature type="compositionally biased region" description="Basic residues" evidence="1">
    <location>
        <begin position="1"/>
        <end position="11"/>
    </location>
</feature>
<dbReference type="Proteomes" id="UP000605970">
    <property type="component" value="Unassembled WGS sequence"/>
</dbReference>
<protein>
    <submittedName>
        <fullName evidence="2">Uncharacterized protein</fullName>
    </submittedName>
</protein>
<evidence type="ECO:0000256" key="1">
    <source>
        <dbReference type="SAM" id="MobiDB-lite"/>
    </source>
</evidence>
<gene>
    <name evidence="2" type="ORF">Mgra_00007765</name>
</gene>
<proteinExistence type="predicted"/>
<evidence type="ECO:0000313" key="2">
    <source>
        <dbReference type="EMBL" id="KAF7632833.1"/>
    </source>
</evidence>
<dbReference type="AlphaFoldDB" id="A0A8S9ZHM2"/>
<dbReference type="EMBL" id="JABEBT010000092">
    <property type="protein sequence ID" value="KAF7632833.1"/>
    <property type="molecule type" value="Genomic_DNA"/>
</dbReference>
<keyword evidence="3" id="KW-1185">Reference proteome</keyword>
<name>A0A8S9ZHM2_9BILA</name>
<reference evidence="2" key="1">
    <citation type="journal article" date="2020" name="Ecol. Evol.">
        <title>Genome structure and content of the rice root-knot nematode (Meloidogyne graminicola).</title>
        <authorList>
            <person name="Phan N.T."/>
            <person name="Danchin E.G.J."/>
            <person name="Klopp C."/>
            <person name="Perfus-Barbeoch L."/>
            <person name="Kozlowski D.K."/>
            <person name="Koutsovoulos G.D."/>
            <person name="Lopez-Roques C."/>
            <person name="Bouchez O."/>
            <person name="Zahm M."/>
            <person name="Besnard G."/>
            <person name="Bellafiore S."/>
        </authorList>
    </citation>
    <scope>NUCLEOTIDE SEQUENCE</scope>
    <source>
        <strain evidence="2">VN-18</strain>
    </source>
</reference>